<protein>
    <submittedName>
        <fullName evidence="1">Uncharacterized protein</fullName>
    </submittedName>
</protein>
<dbReference type="Proteomes" id="UP000765509">
    <property type="component" value="Unassembled WGS sequence"/>
</dbReference>
<comment type="caution">
    <text evidence="1">The sequence shown here is derived from an EMBL/GenBank/DDBJ whole genome shotgun (WGS) entry which is preliminary data.</text>
</comment>
<gene>
    <name evidence="1" type="ORF">O181_068361</name>
</gene>
<accession>A0A9Q3EUP3</accession>
<sequence>MSQNLEDIVRIFCAYGLEFKNCYGFTHDWCTLLPALELEFKTCIHSNPNQTPANIAKGWNPRLPQDFLRKDLVEIDPTGPSFKGTSKVHEDLICIFQR</sequence>
<reference evidence="1" key="1">
    <citation type="submission" date="2021-03" db="EMBL/GenBank/DDBJ databases">
        <title>Draft genome sequence of rust myrtle Austropuccinia psidii MF-1, a brazilian biotype.</title>
        <authorList>
            <person name="Quecine M.C."/>
            <person name="Pachon D.M.R."/>
            <person name="Bonatelli M.L."/>
            <person name="Correr F.H."/>
            <person name="Franceschini L.M."/>
            <person name="Leite T.F."/>
            <person name="Margarido G.R.A."/>
            <person name="Almeida C.A."/>
            <person name="Ferrarezi J.A."/>
            <person name="Labate C.A."/>
        </authorList>
    </citation>
    <scope>NUCLEOTIDE SEQUENCE</scope>
    <source>
        <strain evidence="1">MF-1</strain>
    </source>
</reference>
<name>A0A9Q3EUP3_9BASI</name>
<dbReference type="OrthoDB" id="413122at2759"/>
<proteinExistence type="predicted"/>
<dbReference type="AlphaFoldDB" id="A0A9Q3EUP3"/>
<keyword evidence="2" id="KW-1185">Reference proteome</keyword>
<evidence type="ECO:0000313" key="1">
    <source>
        <dbReference type="EMBL" id="MBW0528646.1"/>
    </source>
</evidence>
<dbReference type="EMBL" id="AVOT02034530">
    <property type="protein sequence ID" value="MBW0528646.1"/>
    <property type="molecule type" value="Genomic_DNA"/>
</dbReference>
<evidence type="ECO:0000313" key="2">
    <source>
        <dbReference type="Proteomes" id="UP000765509"/>
    </source>
</evidence>
<organism evidence="1 2">
    <name type="scientific">Austropuccinia psidii MF-1</name>
    <dbReference type="NCBI Taxonomy" id="1389203"/>
    <lineage>
        <taxon>Eukaryota</taxon>
        <taxon>Fungi</taxon>
        <taxon>Dikarya</taxon>
        <taxon>Basidiomycota</taxon>
        <taxon>Pucciniomycotina</taxon>
        <taxon>Pucciniomycetes</taxon>
        <taxon>Pucciniales</taxon>
        <taxon>Sphaerophragmiaceae</taxon>
        <taxon>Austropuccinia</taxon>
    </lineage>
</organism>